<dbReference type="Gene3D" id="2.10.90.10">
    <property type="entry name" value="Cystine-knot cytokines"/>
    <property type="match status" value="1"/>
</dbReference>
<evidence type="ECO:0000256" key="2">
    <source>
        <dbReference type="ARBA" id="ARBA00004613"/>
    </source>
</evidence>
<evidence type="ECO:0000256" key="6">
    <source>
        <dbReference type="ARBA" id="ARBA00022702"/>
    </source>
</evidence>
<sequence length="148" mass="16755">MSSADSQHRQTCRPHLSLSFQLIAVKNTNFTLYVEKPECDFCVAINTTSCMGFCKSWERNLRDSFGPRVVQRGCTYDEVTYRTVVLPGCPVNTNPLFTYPVALSCHCSTCRTDSDECARRASADRPRCTKPVRHVYPYPGPSDYMIPL</sequence>
<evidence type="ECO:0000256" key="4">
    <source>
        <dbReference type="ARBA" id="ARBA00011870"/>
    </source>
</evidence>
<keyword evidence="5" id="KW-0964">Secreted</keyword>
<dbReference type="InterPro" id="IPR029034">
    <property type="entry name" value="Cystine-knot_cytokine"/>
</dbReference>
<dbReference type="GO" id="GO:0005737">
    <property type="term" value="C:cytoplasm"/>
    <property type="evidence" value="ECO:0007669"/>
    <property type="project" value="TreeGrafter"/>
</dbReference>
<evidence type="ECO:0000256" key="3">
    <source>
        <dbReference type="ARBA" id="ARBA00006552"/>
    </source>
</evidence>
<accession>A0A9N7Z5C5</accession>
<dbReference type="InterPro" id="IPR001545">
    <property type="entry name" value="Gonadotropin_bsu"/>
</dbReference>
<organism evidence="17 18">
    <name type="scientific">Pleuronectes platessa</name>
    <name type="common">European plaice</name>
    <dbReference type="NCBI Taxonomy" id="8262"/>
    <lineage>
        <taxon>Eukaryota</taxon>
        <taxon>Metazoa</taxon>
        <taxon>Chordata</taxon>
        <taxon>Craniata</taxon>
        <taxon>Vertebrata</taxon>
        <taxon>Euteleostomi</taxon>
        <taxon>Actinopterygii</taxon>
        <taxon>Neopterygii</taxon>
        <taxon>Teleostei</taxon>
        <taxon>Neoteleostei</taxon>
        <taxon>Acanthomorphata</taxon>
        <taxon>Carangaria</taxon>
        <taxon>Pleuronectiformes</taxon>
        <taxon>Pleuronectoidei</taxon>
        <taxon>Pleuronectidae</taxon>
        <taxon>Pleuronectes</taxon>
    </lineage>
</organism>
<dbReference type="GO" id="GO:0010817">
    <property type="term" value="P:regulation of hormone levels"/>
    <property type="evidence" value="ECO:0007669"/>
    <property type="project" value="UniProtKB-ARBA"/>
</dbReference>
<reference evidence="17" key="1">
    <citation type="submission" date="2020-03" db="EMBL/GenBank/DDBJ databases">
        <authorList>
            <person name="Weist P."/>
        </authorList>
    </citation>
    <scope>NUCLEOTIDE SEQUENCE</scope>
</reference>
<evidence type="ECO:0000313" key="17">
    <source>
        <dbReference type="EMBL" id="CAB1450811.1"/>
    </source>
</evidence>
<dbReference type="GO" id="GO:0005615">
    <property type="term" value="C:extracellular space"/>
    <property type="evidence" value="ECO:0007669"/>
    <property type="project" value="TreeGrafter"/>
</dbReference>
<evidence type="ECO:0000256" key="7">
    <source>
        <dbReference type="ARBA" id="ARBA00023157"/>
    </source>
</evidence>
<dbReference type="SUPFAM" id="SSF57501">
    <property type="entry name" value="Cystine-knot cytokines"/>
    <property type="match status" value="1"/>
</dbReference>
<evidence type="ECO:0000256" key="13">
    <source>
        <dbReference type="ARBA" id="ARBA00069434"/>
    </source>
</evidence>
<dbReference type="PROSITE" id="PS00261">
    <property type="entry name" value="GLYCO_HORMONE_BETA_1"/>
    <property type="match status" value="1"/>
</dbReference>
<evidence type="ECO:0000256" key="12">
    <source>
        <dbReference type="ARBA" id="ARBA00042931"/>
    </source>
</evidence>
<dbReference type="FunFam" id="2.10.90.10:FF:000007">
    <property type="entry name" value="Luteinizing hormone beta subunit"/>
    <property type="match status" value="1"/>
</dbReference>
<evidence type="ECO:0000256" key="9">
    <source>
        <dbReference type="ARBA" id="ARBA00038688"/>
    </source>
</evidence>
<dbReference type="CDD" id="cd00069">
    <property type="entry name" value="GHB_like"/>
    <property type="match status" value="1"/>
</dbReference>
<gene>
    <name evidence="17" type="ORF">PLEPLA_LOCUS38503</name>
</gene>
<evidence type="ECO:0000256" key="11">
    <source>
        <dbReference type="ARBA" id="ARBA00042284"/>
    </source>
</evidence>
<dbReference type="InterPro" id="IPR006208">
    <property type="entry name" value="Glyco_hormone_CN"/>
</dbReference>
<protein>
    <recommendedName>
        <fullName evidence="13">Gonadotropin subunit beta-2</fullName>
    </recommendedName>
    <alternativeName>
        <fullName evidence="14">GTH-II-beta</fullName>
    </alternativeName>
    <alternativeName>
        <fullName evidence="15">Gonadotropin beta-II chain</fullName>
    </alternativeName>
    <alternativeName>
        <fullName evidence="11">Thyroid-stimulating hormone subunit beta</fullName>
    </alternativeName>
    <alternativeName>
        <fullName evidence="12">Thyrotropin beta chain</fullName>
    </alternativeName>
    <alternativeName>
        <fullName evidence="10">Thyrotropin subunit beta</fullName>
    </alternativeName>
</protein>
<dbReference type="AlphaFoldDB" id="A0A9N7Z5C5"/>
<keyword evidence="7" id="KW-1015">Disulfide bond</keyword>
<feature type="domain" description="Glycoprotein hormone subunit beta" evidence="16">
    <location>
        <begin position="27"/>
        <end position="123"/>
    </location>
</feature>
<keyword evidence="8" id="KW-0325">Glycoprotein</keyword>
<dbReference type="InterPro" id="IPR018245">
    <property type="entry name" value="Gonadotropin_bsu_CS"/>
</dbReference>
<comment type="function">
    <text evidence="1">Involved in gametogenesis and steroidogenesis.</text>
</comment>
<dbReference type="Pfam" id="PF00007">
    <property type="entry name" value="Cys_knot"/>
    <property type="match status" value="1"/>
</dbReference>
<dbReference type="GO" id="GO:0005179">
    <property type="term" value="F:hormone activity"/>
    <property type="evidence" value="ECO:0007669"/>
    <property type="project" value="UniProtKB-KW"/>
</dbReference>
<comment type="subunit">
    <text evidence="9">Heterodimer of a common alpha chain and a unique beta chain which confers biological specificity to thyrotropin, lutropin, follitropin and gonadotropin.</text>
</comment>
<dbReference type="PANTHER" id="PTHR11515">
    <property type="entry name" value="GLYCOPROTEIN HORMONE BETA CHAIN"/>
    <property type="match status" value="1"/>
</dbReference>
<evidence type="ECO:0000313" key="18">
    <source>
        <dbReference type="Proteomes" id="UP001153269"/>
    </source>
</evidence>
<dbReference type="EMBL" id="CADEAL010004068">
    <property type="protein sequence ID" value="CAB1450811.1"/>
    <property type="molecule type" value="Genomic_DNA"/>
</dbReference>
<keyword evidence="6" id="KW-0372">Hormone</keyword>
<evidence type="ECO:0000256" key="14">
    <source>
        <dbReference type="ARBA" id="ARBA00077521"/>
    </source>
</evidence>
<keyword evidence="18" id="KW-1185">Reference proteome</keyword>
<comment type="subunit">
    <text evidence="4">Heterodimer of an alpha and a beta chain.</text>
</comment>
<evidence type="ECO:0000256" key="5">
    <source>
        <dbReference type="ARBA" id="ARBA00022525"/>
    </source>
</evidence>
<dbReference type="PANTHER" id="PTHR11515:SF5">
    <property type="entry name" value="THYROTROPIN SUBUNIT BETA"/>
    <property type="match status" value="1"/>
</dbReference>
<comment type="caution">
    <text evidence="17">The sequence shown here is derived from an EMBL/GenBank/DDBJ whole genome shotgun (WGS) entry which is preliminary data.</text>
</comment>
<evidence type="ECO:0000259" key="16">
    <source>
        <dbReference type="Pfam" id="PF00007"/>
    </source>
</evidence>
<dbReference type="SMART" id="SM00068">
    <property type="entry name" value="GHB"/>
    <property type="match status" value="1"/>
</dbReference>
<name>A0A9N7Z5C5_PLEPL</name>
<evidence type="ECO:0000256" key="15">
    <source>
        <dbReference type="ARBA" id="ARBA00081883"/>
    </source>
</evidence>
<evidence type="ECO:0000256" key="8">
    <source>
        <dbReference type="ARBA" id="ARBA00023180"/>
    </source>
</evidence>
<proteinExistence type="inferred from homology"/>
<comment type="subcellular location">
    <subcellularLocation>
        <location evidence="2">Secreted</location>
    </subcellularLocation>
</comment>
<evidence type="ECO:0000256" key="1">
    <source>
        <dbReference type="ARBA" id="ARBA00003920"/>
    </source>
</evidence>
<evidence type="ECO:0000256" key="10">
    <source>
        <dbReference type="ARBA" id="ARBA00039483"/>
    </source>
</evidence>
<dbReference type="GO" id="GO:0007186">
    <property type="term" value="P:G protein-coupled receptor signaling pathway"/>
    <property type="evidence" value="ECO:0007669"/>
    <property type="project" value="TreeGrafter"/>
</dbReference>
<comment type="similarity">
    <text evidence="3">Belongs to the glycoprotein hormones subunit beta family.</text>
</comment>
<dbReference type="Proteomes" id="UP001153269">
    <property type="component" value="Unassembled WGS sequence"/>
</dbReference>